<evidence type="ECO:0000259" key="1">
    <source>
        <dbReference type="Pfam" id="PF00561"/>
    </source>
</evidence>
<reference evidence="3" key="1">
    <citation type="journal article" date="2019" name="Int. J. Syst. Evol. Microbiol.">
        <title>The Global Catalogue of Microorganisms (GCM) 10K type strain sequencing project: providing services to taxonomists for standard genome sequencing and annotation.</title>
        <authorList>
            <consortium name="The Broad Institute Genomics Platform"/>
            <consortium name="The Broad Institute Genome Sequencing Center for Infectious Disease"/>
            <person name="Wu L."/>
            <person name="Ma J."/>
        </authorList>
    </citation>
    <scope>NUCLEOTIDE SEQUENCE [LARGE SCALE GENOMIC DNA]</scope>
    <source>
        <strain evidence="3">JCM 17021</strain>
    </source>
</reference>
<name>A0ABP7KRY7_9MICO</name>
<dbReference type="EMBL" id="BAABCN010000008">
    <property type="protein sequence ID" value="GAA3884350.1"/>
    <property type="molecule type" value="Genomic_DNA"/>
</dbReference>
<dbReference type="Gene3D" id="3.40.50.1820">
    <property type="entry name" value="alpha/beta hydrolase"/>
    <property type="match status" value="1"/>
</dbReference>
<protein>
    <submittedName>
        <fullName evidence="2">Alpha/beta fold hydrolase</fullName>
    </submittedName>
</protein>
<dbReference type="Proteomes" id="UP001501803">
    <property type="component" value="Unassembled WGS sequence"/>
</dbReference>
<comment type="caution">
    <text evidence="2">The sequence shown here is derived from an EMBL/GenBank/DDBJ whole genome shotgun (WGS) entry which is preliminary data.</text>
</comment>
<dbReference type="PANTHER" id="PTHR43194:SF5">
    <property type="entry name" value="PIMELOYL-[ACYL-CARRIER PROTEIN] METHYL ESTER ESTERASE"/>
    <property type="match status" value="1"/>
</dbReference>
<dbReference type="PANTHER" id="PTHR43194">
    <property type="entry name" value="HYDROLASE ALPHA/BETA FOLD FAMILY"/>
    <property type="match status" value="1"/>
</dbReference>
<dbReference type="Pfam" id="PF00561">
    <property type="entry name" value="Abhydrolase_1"/>
    <property type="match status" value="1"/>
</dbReference>
<keyword evidence="2" id="KW-0378">Hydrolase</keyword>
<dbReference type="SUPFAM" id="SSF53474">
    <property type="entry name" value="alpha/beta-Hydrolases"/>
    <property type="match status" value="1"/>
</dbReference>
<proteinExistence type="predicted"/>
<dbReference type="InterPro" id="IPR050228">
    <property type="entry name" value="Carboxylesterase_BioH"/>
</dbReference>
<dbReference type="InterPro" id="IPR000073">
    <property type="entry name" value="AB_hydrolase_1"/>
</dbReference>
<dbReference type="GO" id="GO:0016787">
    <property type="term" value="F:hydrolase activity"/>
    <property type="evidence" value="ECO:0007669"/>
    <property type="project" value="UniProtKB-KW"/>
</dbReference>
<keyword evidence="3" id="KW-1185">Reference proteome</keyword>
<feature type="domain" description="AB hydrolase-1" evidence="1">
    <location>
        <begin position="13"/>
        <end position="177"/>
    </location>
</feature>
<sequence length="278" mass="28799">MQWEAPAEGTALPPLVCVHGGGGQSTDWFGVSADAPGWAPRAVEVGYPVYLLDRPGHGRSPYDPTRLGERTPFPDYAGAAALFAPDPGDPTPFNPAWEWERLPGSPELDALVASSGGILLNTALSQELDARRLVDLLERTGPAFLITHSAGSSAGWLAASRAPALVRGIVAVEPIGPPCRDLGPRGSLEYGVTAVPLDGVGRRPLEALPVLIVSGEASGRAENDAATTAFLADRGASATHVRLGDLGVTGNGHGLILEANAGHALAPVLRWLATQQAQ</sequence>
<organism evidence="2 3">
    <name type="scientific">Leifsonia kafniensis</name>
    <dbReference type="NCBI Taxonomy" id="475957"/>
    <lineage>
        <taxon>Bacteria</taxon>
        <taxon>Bacillati</taxon>
        <taxon>Actinomycetota</taxon>
        <taxon>Actinomycetes</taxon>
        <taxon>Micrococcales</taxon>
        <taxon>Microbacteriaceae</taxon>
        <taxon>Leifsonia</taxon>
    </lineage>
</organism>
<accession>A0ABP7KRY7</accession>
<evidence type="ECO:0000313" key="3">
    <source>
        <dbReference type="Proteomes" id="UP001501803"/>
    </source>
</evidence>
<dbReference type="InterPro" id="IPR029058">
    <property type="entry name" value="AB_hydrolase_fold"/>
</dbReference>
<evidence type="ECO:0000313" key="2">
    <source>
        <dbReference type="EMBL" id="GAA3884350.1"/>
    </source>
</evidence>
<gene>
    <name evidence="2" type="ORF">GCM10022381_28170</name>
</gene>